<evidence type="ECO:0008006" key="4">
    <source>
        <dbReference type="Google" id="ProtNLM"/>
    </source>
</evidence>
<dbReference type="InterPro" id="IPR036259">
    <property type="entry name" value="MFS_trans_sf"/>
</dbReference>
<dbReference type="EMBL" id="DVKQ01000082">
    <property type="protein sequence ID" value="HIT38080.1"/>
    <property type="molecule type" value="Genomic_DNA"/>
</dbReference>
<proteinExistence type="predicted"/>
<comment type="caution">
    <text evidence="2">The sequence shown here is derived from an EMBL/GenBank/DDBJ whole genome shotgun (WGS) entry which is preliminary data.</text>
</comment>
<keyword evidence="1" id="KW-0812">Transmembrane</keyword>
<feature type="transmembrane region" description="Helical" evidence="1">
    <location>
        <begin position="352"/>
        <end position="370"/>
    </location>
</feature>
<feature type="transmembrane region" description="Helical" evidence="1">
    <location>
        <begin position="167"/>
        <end position="187"/>
    </location>
</feature>
<keyword evidence="1" id="KW-0472">Membrane</keyword>
<feature type="transmembrane region" description="Helical" evidence="1">
    <location>
        <begin position="208"/>
        <end position="228"/>
    </location>
</feature>
<reference evidence="2" key="2">
    <citation type="journal article" date="2021" name="PeerJ">
        <title>Extensive microbial diversity within the chicken gut microbiome revealed by metagenomics and culture.</title>
        <authorList>
            <person name="Gilroy R."/>
            <person name="Ravi A."/>
            <person name="Getino M."/>
            <person name="Pursley I."/>
            <person name="Horton D.L."/>
            <person name="Alikhan N.F."/>
            <person name="Baker D."/>
            <person name="Gharbi K."/>
            <person name="Hall N."/>
            <person name="Watson M."/>
            <person name="Adriaenssens E.M."/>
            <person name="Foster-Nyarko E."/>
            <person name="Jarju S."/>
            <person name="Secka A."/>
            <person name="Antonio M."/>
            <person name="Oren A."/>
            <person name="Chaudhuri R.R."/>
            <person name="La Ragione R."/>
            <person name="Hildebrand F."/>
            <person name="Pallen M.J."/>
        </authorList>
    </citation>
    <scope>NUCLEOTIDE SEQUENCE</scope>
    <source>
        <strain evidence="2">CHK195-26880</strain>
    </source>
</reference>
<organism evidence="2 3">
    <name type="scientific">Candidatus Onthousia faecipullorum</name>
    <dbReference type="NCBI Taxonomy" id="2840887"/>
    <lineage>
        <taxon>Bacteria</taxon>
        <taxon>Bacillati</taxon>
        <taxon>Bacillota</taxon>
        <taxon>Bacilli</taxon>
        <taxon>Candidatus Onthousia</taxon>
    </lineage>
</organism>
<keyword evidence="1" id="KW-1133">Transmembrane helix</keyword>
<evidence type="ECO:0000313" key="2">
    <source>
        <dbReference type="EMBL" id="HIT38080.1"/>
    </source>
</evidence>
<evidence type="ECO:0000313" key="3">
    <source>
        <dbReference type="Proteomes" id="UP000886833"/>
    </source>
</evidence>
<feature type="transmembrane region" description="Helical" evidence="1">
    <location>
        <begin position="304"/>
        <end position="322"/>
    </location>
</feature>
<feature type="transmembrane region" description="Helical" evidence="1">
    <location>
        <begin position="142"/>
        <end position="161"/>
    </location>
</feature>
<dbReference type="Gene3D" id="1.20.1250.20">
    <property type="entry name" value="MFS general substrate transporter like domains"/>
    <property type="match status" value="2"/>
</dbReference>
<feature type="transmembrane region" description="Helical" evidence="1">
    <location>
        <begin position="281"/>
        <end position="298"/>
    </location>
</feature>
<name>A0A9D1KBW9_9FIRM</name>
<feature type="transmembrane region" description="Helical" evidence="1">
    <location>
        <begin position="14"/>
        <end position="35"/>
    </location>
</feature>
<dbReference type="SUPFAM" id="SSF103473">
    <property type="entry name" value="MFS general substrate transporter"/>
    <property type="match status" value="1"/>
</dbReference>
<accession>A0A9D1KBW9</accession>
<feature type="transmembrane region" description="Helical" evidence="1">
    <location>
        <begin position="376"/>
        <end position="396"/>
    </location>
</feature>
<evidence type="ECO:0000256" key="1">
    <source>
        <dbReference type="SAM" id="Phobius"/>
    </source>
</evidence>
<dbReference type="AlphaFoldDB" id="A0A9D1KBW9"/>
<dbReference type="Proteomes" id="UP000886833">
    <property type="component" value="Unassembled WGS sequence"/>
</dbReference>
<gene>
    <name evidence="2" type="ORF">IAB59_06365</name>
</gene>
<feature type="transmembrane region" description="Helical" evidence="1">
    <location>
        <begin position="47"/>
        <end position="66"/>
    </location>
</feature>
<sequence length="405" mass="46230">MVVNKKRIVFSNKIYPLFAGLSGDLIFYVTINTLFLTEVKKFSALEISSLTTISLLVMIILNPLVIKIINKIGALNSVKVGVMLLFLGAFLITVGNNYFTILIGSILYEAYAYFKKMDTIILRNNLSFLNEKDKYLEYESKGSLVFAVVTMLPALISGFLFNLNPYLPMIGCLIFCVINLFLVNFLYEVKTPNEKVIKKDIRKVKITHLVFLLLLLFAVCYSIIDLGQSNSKLFIQYKLNSFLSLENVSIILTIIISVSKIVRVLANYFFLTIYEKYKSKVLSIIGYSLLISFTLILIGNFLPFKMFGIILMSIGFCVFLAIRDPFDNYIKELLLDNTNPSDHEVMMNKLNFTRKIGKLIISSLITLILLKDNLTYVMVFLLGLSCFSLVMVYEIYKILKKKKYA</sequence>
<protein>
    <recommendedName>
        <fullName evidence="4">MFS transporter</fullName>
    </recommendedName>
</protein>
<reference evidence="2" key="1">
    <citation type="submission" date="2020-10" db="EMBL/GenBank/DDBJ databases">
        <authorList>
            <person name="Gilroy R."/>
        </authorList>
    </citation>
    <scope>NUCLEOTIDE SEQUENCE</scope>
    <source>
        <strain evidence="2">CHK195-26880</strain>
    </source>
</reference>
<feature type="transmembrane region" description="Helical" evidence="1">
    <location>
        <begin position="248"/>
        <end position="269"/>
    </location>
</feature>